<dbReference type="Pfam" id="PF03781">
    <property type="entry name" value="FGE-sulfatase"/>
    <property type="match status" value="1"/>
</dbReference>
<dbReference type="InterPro" id="IPR019734">
    <property type="entry name" value="TPR_rpt"/>
</dbReference>
<feature type="region of interest" description="Disordered" evidence="1">
    <location>
        <begin position="29"/>
        <end position="55"/>
    </location>
</feature>
<dbReference type="InterPro" id="IPR005532">
    <property type="entry name" value="SUMF_dom"/>
</dbReference>
<name>A0A932ZVA7_UNCTE</name>
<dbReference type="SUPFAM" id="SSF48452">
    <property type="entry name" value="TPR-like"/>
    <property type="match status" value="1"/>
</dbReference>
<dbReference type="GO" id="GO:0120147">
    <property type="term" value="F:formylglycine-generating oxidase activity"/>
    <property type="evidence" value="ECO:0007669"/>
    <property type="project" value="TreeGrafter"/>
</dbReference>
<evidence type="ECO:0000256" key="2">
    <source>
        <dbReference type="SAM" id="SignalP"/>
    </source>
</evidence>
<feature type="region of interest" description="Disordered" evidence="1">
    <location>
        <begin position="173"/>
        <end position="193"/>
    </location>
</feature>
<feature type="signal peptide" evidence="2">
    <location>
        <begin position="1"/>
        <end position="24"/>
    </location>
</feature>
<dbReference type="Gene3D" id="1.25.40.10">
    <property type="entry name" value="Tetratricopeptide repeat domain"/>
    <property type="match status" value="1"/>
</dbReference>
<dbReference type="InterPro" id="IPR011990">
    <property type="entry name" value="TPR-like_helical_dom_sf"/>
</dbReference>
<feature type="compositionally biased region" description="Pro residues" evidence="1">
    <location>
        <begin position="42"/>
        <end position="52"/>
    </location>
</feature>
<dbReference type="PROSITE" id="PS51257">
    <property type="entry name" value="PROKAR_LIPOPROTEIN"/>
    <property type="match status" value="1"/>
</dbReference>
<dbReference type="Proteomes" id="UP000752292">
    <property type="component" value="Unassembled WGS sequence"/>
</dbReference>
<evidence type="ECO:0000313" key="5">
    <source>
        <dbReference type="Proteomes" id="UP000752292"/>
    </source>
</evidence>
<dbReference type="SUPFAM" id="SSF56436">
    <property type="entry name" value="C-type lectin-like"/>
    <property type="match status" value="1"/>
</dbReference>
<evidence type="ECO:0000256" key="1">
    <source>
        <dbReference type="SAM" id="MobiDB-lite"/>
    </source>
</evidence>
<dbReference type="EMBL" id="JACQRX010000356">
    <property type="protein sequence ID" value="MBI4252418.1"/>
    <property type="molecule type" value="Genomic_DNA"/>
</dbReference>
<dbReference type="SMART" id="SM00028">
    <property type="entry name" value="TPR"/>
    <property type="match status" value="2"/>
</dbReference>
<accession>A0A932ZVA7</accession>
<dbReference type="Pfam" id="PF13432">
    <property type="entry name" value="TPR_16"/>
    <property type="match status" value="1"/>
</dbReference>
<dbReference type="AlphaFoldDB" id="A0A932ZVA7"/>
<feature type="domain" description="Sulfatase-modifying factor enzyme-like" evidence="3">
    <location>
        <begin position="224"/>
        <end position="438"/>
    </location>
</feature>
<organism evidence="4 5">
    <name type="scientific">Tectimicrobiota bacterium</name>
    <dbReference type="NCBI Taxonomy" id="2528274"/>
    <lineage>
        <taxon>Bacteria</taxon>
        <taxon>Pseudomonadati</taxon>
        <taxon>Nitrospinota/Tectimicrobiota group</taxon>
        <taxon>Candidatus Tectimicrobiota</taxon>
    </lineage>
</organism>
<reference evidence="4" key="1">
    <citation type="submission" date="2020-07" db="EMBL/GenBank/DDBJ databases">
        <title>Huge and variable diversity of episymbiotic CPR bacteria and DPANN archaea in groundwater ecosystems.</title>
        <authorList>
            <person name="He C.Y."/>
            <person name="Keren R."/>
            <person name="Whittaker M."/>
            <person name="Farag I.F."/>
            <person name="Doudna J."/>
            <person name="Cate J.H.D."/>
            <person name="Banfield J.F."/>
        </authorList>
    </citation>
    <scope>NUCLEOTIDE SEQUENCE</scope>
    <source>
        <strain evidence="4">NC_groundwater_1370_Ag_S-0.2um_69_93</strain>
    </source>
</reference>
<dbReference type="PANTHER" id="PTHR23150">
    <property type="entry name" value="SULFATASE MODIFYING FACTOR 1, 2"/>
    <property type="match status" value="1"/>
</dbReference>
<dbReference type="InterPro" id="IPR016187">
    <property type="entry name" value="CTDL_fold"/>
</dbReference>
<dbReference type="Gene3D" id="3.90.1580.10">
    <property type="entry name" value="paralog of FGE (formylglycine-generating enzyme)"/>
    <property type="match status" value="1"/>
</dbReference>
<keyword evidence="2" id="KW-0732">Signal</keyword>
<gene>
    <name evidence="4" type="ORF">HY618_08155</name>
</gene>
<evidence type="ECO:0000313" key="4">
    <source>
        <dbReference type="EMBL" id="MBI4252418.1"/>
    </source>
</evidence>
<dbReference type="InterPro" id="IPR042095">
    <property type="entry name" value="SUMF_sf"/>
</dbReference>
<feature type="chain" id="PRO_5037932597" evidence="2">
    <location>
        <begin position="25"/>
        <end position="441"/>
    </location>
</feature>
<dbReference type="InterPro" id="IPR051043">
    <property type="entry name" value="Sulfatase_Mod_Factor_Kinase"/>
</dbReference>
<dbReference type="PANTHER" id="PTHR23150:SF19">
    <property type="entry name" value="FORMYLGLYCINE-GENERATING ENZYME"/>
    <property type="match status" value="1"/>
</dbReference>
<evidence type="ECO:0000259" key="3">
    <source>
        <dbReference type="Pfam" id="PF03781"/>
    </source>
</evidence>
<proteinExistence type="predicted"/>
<protein>
    <submittedName>
        <fullName evidence="4">SUMF1/EgtB/PvdO family nonheme iron enzyme</fullName>
    </submittedName>
</protein>
<comment type="caution">
    <text evidence="4">The sequence shown here is derived from an EMBL/GenBank/DDBJ whole genome shotgun (WGS) entry which is preliminary data.</text>
</comment>
<sequence length="441" mass="47895">MARAVPGAARALLLPVLLLAVACAAPGPGPRGEASRAEAPREAPPPSPPAPAPEVSLQAVELSDRGERAYRMENYPASERHFRAALGLAPGYLHALTGLAWTLYDTGRPDEAFPFFRRAHELFPGDGSARRGLGYLYYRYGERERARELLGSLDAGRWPELANVEDRLREDAQRGLPPPRLPGGGAPGPGEASFLQPLLEPLARALTPQEEAPPAPVLPPSSTNNMARIPGGEFEMGAPGGRLRGAARTRVKSFLLDKFEVTNDQFAAFVRAAKAAEPPFWRSPRFAGHALPVVGVTWDEARAFCRWAGKRLPTEAEWEYAARAGSQGRLYPWGDRFEERNAVYGLVPNAGGPKAVGRRPGGASLHGVEDLAGNVWEWVEDPFRRRLGDEAPVVRGGTPYRTLRGGSWVNGRWEMAATNRTGDLPGRRLPAYGFRCAKDAP</sequence>